<evidence type="ECO:0000313" key="1">
    <source>
        <dbReference type="EMBL" id="EOH94275.1"/>
    </source>
</evidence>
<dbReference type="RefSeq" id="WP_010757001.1">
    <property type="nucleotide sequence ID" value="NZ_ASWD01000001.1"/>
</dbReference>
<accession>R2SFZ9</accession>
<dbReference type="HOGENOM" id="CLU_3025202_0_0_9"/>
<keyword evidence="2" id="KW-1185">Reference proteome</keyword>
<proteinExistence type="predicted"/>
<reference evidence="1 2" key="1">
    <citation type="submission" date="2013-02" db="EMBL/GenBank/DDBJ databases">
        <title>The Genome Sequence of Enterococcus pallens BAA-351.</title>
        <authorList>
            <consortium name="The Broad Institute Genome Sequencing Platform"/>
            <consortium name="The Broad Institute Genome Sequencing Center for Infectious Disease"/>
            <person name="Earl A.M."/>
            <person name="Gilmore M.S."/>
            <person name="Lebreton F."/>
            <person name="Walker B."/>
            <person name="Young S.K."/>
            <person name="Zeng Q."/>
            <person name="Gargeya S."/>
            <person name="Fitzgerald M."/>
            <person name="Haas B."/>
            <person name="Abouelleil A."/>
            <person name="Alvarado L."/>
            <person name="Arachchi H.M."/>
            <person name="Berlin A.M."/>
            <person name="Chapman S.B."/>
            <person name="Dewar J."/>
            <person name="Goldberg J."/>
            <person name="Griggs A."/>
            <person name="Gujja S."/>
            <person name="Hansen M."/>
            <person name="Howarth C."/>
            <person name="Imamovic A."/>
            <person name="Larimer J."/>
            <person name="McCowan C."/>
            <person name="Murphy C."/>
            <person name="Neiman D."/>
            <person name="Pearson M."/>
            <person name="Priest M."/>
            <person name="Roberts A."/>
            <person name="Saif S."/>
            <person name="Shea T."/>
            <person name="Sisk P."/>
            <person name="Sykes S."/>
            <person name="Wortman J."/>
            <person name="Nusbaum C."/>
            <person name="Birren B."/>
        </authorList>
    </citation>
    <scope>NUCLEOTIDE SEQUENCE [LARGE SCALE GENOMIC DNA]</scope>
    <source>
        <strain evidence="1 2">ATCC BAA-351</strain>
    </source>
</reference>
<protein>
    <submittedName>
        <fullName evidence="1">Uncharacterized protein</fullName>
    </submittedName>
</protein>
<dbReference type="EMBL" id="AJAQ01000015">
    <property type="protein sequence ID" value="EOH94275.1"/>
    <property type="molecule type" value="Genomic_DNA"/>
</dbReference>
<name>R2SFZ9_9ENTE</name>
<gene>
    <name evidence="1" type="ORF">UAU_02010</name>
</gene>
<dbReference type="eggNOG" id="ENOG50307UJ">
    <property type="taxonomic scope" value="Bacteria"/>
</dbReference>
<organism evidence="1 2">
    <name type="scientific">Enterococcus pallens ATCC BAA-351</name>
    <dbReference type="NCBI Taxonomy" id="1158607"/>
    <lineage>
        <taxon>Bacteria</taxon>
        <taxon>Bacillati</taxon>
        <taxon>Bacillota</taxon>
        <taxon>Bacilli</taxon>
        <taxon>Lactobacillales</taxon>
        <taxon>Enterococcaceae</taxon>
        <taxon>Enterococcus</taxon>
    </lineage>
</organism>
<dbReference type="Proteomes" id="UP000013782">
    <property type="component" value="Unassembled WGS sequence"/>
</dbReference>
<dbReference type="PATRIC" id="fig|1158607.3.peg.1979"/>
<dbReference type="STRING" id="160454.RV10_GL001936"/>
<dbReference type="AlphaFoldDB" id="R2SFZ9"/>
<sequence>MKFKYIVIYSIKDFNKNKEKDGHLPHDGVVINTMISATTGLNCVAVGFEK</sequence>
<comment type="caution">
    <text evidence="1">The sequence shown here is derived from an EMBL/GenBank/DDBJ whole genome shotgun (WGS) entry which is preliminary data.</text>
</comment>
<evidence type="ECO:0000313" key="2">
    <source>
        <dbReference type="Proteomes" id="UP000013782"/>
    </source>
</evidence>